<dbReference type="CDD" id="cd01837">
    <property type="entry name" value="SGNH_plant_lipase_like"/>
    <property type="match status" value="1"/>
</dbReference>
<dbReference type="PANTHER" id="PTHR45642:SF150">
    <property type="entry name" value="GDSL ESTERASE_LIPASE EXL3"/>
    <property type="match status" value="1"/>
</dbReference>
<dbReference type="FunFam" id="3.40.50.1110:FF:000003">
    <property type="entry name" value="GDSL esterase/lipase APG"/>
    <property type="match status" value="1"/>
</dbReference>
<gene>
    <name evidence="2" type="ORF">M0R45_012342</name>
</gene>
<reference evidence="2 3" key="1">
    <citation type="journal article" date="2023" name="G3 (Bethesda)">
        <title>A chromosome-length genome assembly and annotation of blackberry (Rubus argutus, cv. 'Hillquist').</title>
        <authorList>
            <person name="Bruna T."/>
            <person name="Aryal R."/>
            <person name="Dudchenko O."/>
            <person name="Sargent D.J."/>
            <person name="Mead D."/>
            <person name="Buti M."/>
            <person name="Cavallini A."/>
            <person name="Hytonen T."/>
            <person name="Andres J."/>
            <person name="Pham M."/>
            <person name="Weisz D."/>
            <person name="Mascagni F."/>
            <person name="Usai G."/>
            <person name="Natali L."/>
            <person name="Bassil N."/>
            <person name="Fernandez G.E."/>
            <person name="Lomsadze A."/>
            <person name="Armour M."/>
            <person name="Olukolu B."/>
            <person name="Poorten T."/>
            <person name="Britton C."/>
            <person name="Davik J."/>
            <person name="Ashrafi H."/>
            <person name="Aiden E.L."/>
            <person name="Borodovsky M."/>
            <person name="Worthington M."/>
        </authorList>
    </citation>
    <scope>NUCLEOTIDE SEQUENCE [LARGE SCALE GENOMIC DNA]</scope>
    <source>
        <strain evidence="2">PI 553951</strain>
    </source>
</reference>
<comment type="similarity">
    <text evidence="1">Belongs to the 'GDSL' lipolytic enzyme family.</text>
</comment>
<dbReference type="Proteomes" id="UP001457282">
    <property type="component" value="Unassembled WGS sequence"/>
</dbReference>
<dbReference type="GO" id="GO:0016298">
    <property type="term" value="F:lipase activity"/>
    <property type="evidence" value="ECO:0007669"/>
    <property type="project" value="InterPro"/>
</dbReference>
<accession>A0AAW1YDB9</accession>
<dbReference type="InterPro" id="IPR036514">
    <property type="entry name" value="SGNH_hydro_sf"/>
</dbReference>
<dbReference type="InterPro" id="IPR035669">
    <property type="entry name" value="SGNH_plant_lipase-like"/>
</dbReference>
<dbReference type="Gene3D" id="3.40.50.1110">
    <property type="entry name" value="SGNH hydrolase"/>
    <property type="match status" value="1"/>
</dbReference>
<organism evidence="2 3">
    <name type="scientific">Rubus argutus</name>
    <name type="common">Southern blackberry</name>
    <dbReference type="NCBI Taxonomy" id="59490"/>
    <lineage>
        <taxon>Eukaryota</taxon>
        <taxon>Viridiplantae</taxon>
        <taxon>Streptophyta</taxon>
        <taxon>Embryophyta</taxon>
        <taxon>Tracheophyta</taxon>
        <taxon>Spermatophyta</taxon>
        <taxon>Magnoliopsida</taxon>
        <taxon>eudicotyledons</taxon>
        <taxon>Gunneridae</taxon>
        <taxon>Pentapetalae</taxon>
        <taxon>rosids</taxon>
        <taxon>fabids</taxon>
        <taxon>Rosales</taxon>
        <taxon>Rosaceae</taxon>
        <taxon>Rosoideae</taxon>
        <taxon>Rosoideae incertae sedis</taxon>
        <taxon>Rubus</taxon>
    </lineage>
</organism>
<comment type="caution">
    <text evidence="2">The sequence shown here is derived from an EMBL/GenBank/DDBJ whole genome shotgun (WGS) entry which is preliminary data.</text>
</comment>
<dbReference type="Pfam" id="PF00657">
    <property type="entry name" value="Lipase_GDSL"/>
    <property type="match status" value="1"/>
</dbReference>
<evidence type="ECO:0000313" key="3">
    <source>
        <dbReference type="Proteomes" id="UP001457282"/>
    </source>
</evidence>
<dbReference type="EMBL" id="JBEDUW010000002">
    <property type="protein sequence ID" value="KAK9946902.1"/>
    <property type="molecule type" value="Genomic_DNA"/>
</dbReference>
<dbReference type="InterPro" id="IPR001087">
    <property type="entry name" value="GDSL"/>
</dbReference>
<evidence type="ECO:0008006" key="4">
    <source>
        <dbReference type="Google" id="ProtNLM"/>
    </source>
</evidence>
<dbReference type="AlphaFoldDB" id="A0AAW1YDB9"/>
<evidence type="ECO:0000256" key="1">
    <source>
        <dbReference type="ARBA" id="ARBA00008668"/>
    </source>
</evidence>
<evidence type="ECO:0000313" key="2">
    <source>
        <dbReference type="EMBL" id="KAK9946902.1"/>
    </source>
</evidence>
<proteinExistence type="inferred from homology"/>
<dbReference type="GO" id="GO:0006629">
    <property type="term" value="P:lipid metabolic process"/>
    <property type="evidence" value="ECO:0007669"/>
    <property type="project" value="InterPro"/>
</dbReference>
<dbReference type="InterPro" id="IPR050592">
    <property type="entry name" value="GDSL_lipolytic_enzyme"/>
</dbReference>
<sequence>MRPKTNICHLSSWQYPRITEGLVKIPPGKTMPAVIVFGDSIMDTGMNNNLKSVIRCNFPPYGQNFPGQVPTGRFGNGKVPSDFIVEELGIKEFLPPYADPSLKPEDLSTGVCFASGGTGYDPQTPELVSVISLSEQLNMFKEYIGKLKASFGEERTNFILANSLYLVVAGSDDIANTYFTIGIRKAQYDVPAYTDLMVNSASSFLQDLYALGARRFGVFSAPPIGCVPSQRTLAGGIQRQCAEKYNDAAKLFNSKLSASIDSLKSNLVNSKIVYVDVYTPLLDLILHPANFGLKVSEKGCCGTGAIEVAILCTKLSPTCENPSEYVFWDSYHPTEQAYSVLIPPLLRKYVNDFF</sequence>
<keyword evidence="3" id="KW-1185">Reference proteome</keyword>
<dbReference type="PROSITE" id="PS01098">
    <property type="entry name" value="LIPASE_GDSL_SER"/>
    <property type="match status" value="1"/>
</dbReference>
<dbReference type="InterPro" id="IPR008265">
    <property type="entry name" value="Lipase_GDSL_AS"/>
</dbReference>
<dbReference type="PANTHER" id="PTHR45642">
    <property type="entry name" value="GDSL ESTERASE/LIPASE EXL3"/>
    <property type="match status" value="1"/>
</dbReference>
<name>A0AAW1YDB9_RUBAR</name>
<protein>
    <recommendedName>
        <fullName evidence="4">GDSL esterase/lipase EXL3</fullName>
    </recommendedName>
</protein>